<proteinExistence type="predicted"/>
<evidence type="ECO:0008006" key="4">
    <source>
        <dbReference type="Google" id="ProtNLM"/>
    </source>
</evidence>
<evidence type="ECO:0000313" key="3">
    <source>
        <dbReference type="Proteomes" id="UP001597241"/>
    </source>
</evidence>
<feature type="transmembrane region" description="Helical" evidence="1">
    <location>
        <begin position="45"/>
        <end position="63"/>
    </location>
</feature>
<keyword evidence="3" id="KW-1185">Reference proteome</keyword>
<dbReference type="EMBL" id="JBHTMV010000013">
    <property type="protein sequence ID" value="MFD1294990.1"/>
    <property type="molecule type" value="Genomic_DNA"/>
</dbReference>
<comment type="caution">
    <text evidence="2">The sequence shown here is derived from an EMBL/GenBank/DDBJ whole genome shotgun (WGS) entry which is preliminary data.</text>
</comment>
<name>A0ABW3WSG0_9FLAO</name>
<gene>
    <name evidence="2" type="ORF">ACFQ5N_14190</name>
</gene>
<sequence length="142" mass="16968">MKNIYFDDISILKKNWKKIALLIVSLILILFGTFNDILSNNWNKWIKASGFFMFSVYYLLKVIRKNYVQWNKIGMTIRINSYFREKKVTFVEINSYKFQNNMLTIYQSNKTTKVDLSSIFEADKKRLIQIIKDNIVPNSIKM</sequence>
<feature type="transmembrane region" description="Helical" evidence="1">
    <location>
        <begin position="20"/>
        <end position="39"/>
    </location>
</feature>
<organism evidence="2 3">
    <name type="scientific">Lutibacter holmesii</name>
    <dbReference type="NCBI Taxonomy" id="1137985"/>
    <lineage>
        <taxon>Bacteria</taxon>
        <taxon>Pseudomonadati</taxon>
        <taxon>Bacteroidota</taxon>
        <taxon>Flavobacteriia</taxon>
        <taxon>Flavobacteriales</taxon>
        <taxon>Flavobacteriaceae</taxon>
        <taxon>Lutibacter</taxon>
    </lineage>
</organism>
<keyword evidence="1" id="KW-1133">Transmembrane helix</keyword>
<dbReference type="Proteomes" id="UP001597241">
    <property type="component" value="Unassembled WGS sequence"/>
</dbReference>
<dbReference type="RefSeq" id="WP_386810444.1">
    <property type="nucleotide sequence ID" value="NZ_JBHTMV010000013.1"/>
</dbReference>
<keyword evidence="1" id="KW-0812">Transmembrane</keyword>
<keyword evidence="1" id="KW-0472">Membrane</keyword>
<protein>
    <recommendedName>
        <fullName evidence="4">DUF304 domain-containing protein</fullName>
    </recommendedName>
</protein>
<reference evidence="3" key="1">
    <citation type="journal article" date="2019" name="Int. J. Syst. Evol. Microbiol.">
        <title>The Global Catalogue of Microorganisms (GCM) 10K type strain sequencing project: providing services to taxonomists for standard genome sequencing and annotation.</title>
        <authorList>
            <consortium name="The Broad Institute Genomics Platform"/>
            <consortium name="The Broad Institute Genome Sequencing Center for Infectious Disease"/>
            <person name="Wu L."/>
            <person name="Ma J."/>
        </authorList>
    </citation>
    <scope>NUCLEOTIDE SEQUENCE [LARGE SCALE GENOMIC DNA]</scope>
    <source>
        <strain evidence="3">CCUG 62221</strain>
    </source>
</reference>
<evidence type="ECO:0000256" key="1">
    <source>
        <dbReference type="SAM" id="Phobius"/>
    </source>
</evidence>
<evidence type="ECO:0000313" key="2">
    <source>
        <dbReference type="EMBL" id="MFD1294990.1"/>
    </source>
</evidence>
<accession>A0ABW3WSG0</accession>